<name>A0A8S9S8H2_BRACR</name>
<organism evidence="1 2">
    <name type="scientific">Brassica cretica</name>
    <name type="common">Mustard</name>
    <dbReference type="NCBI Taxonomy" id="69181"/>
    <lineage>
        <taxon>Eukaryota</taxon>
        <taxon>Viridiplantae</taxon>
        <taxon>Streptophyta</taxon>
        <taxon>Embryophyta</taxon>
        <taxon>Tracheophyta</taxon>
        <taxon>Spermatophyta</taxon>
        <taxon>Magnoliopsida</taxon>
        <taxon>eudicotyledons</taxon>
        <taxon>Gunneridae</taxon>
        <taxon>Pentapetalae</taxon>
        <taxon>rosids</taxon>
        <taxon>malvids</taxon>
        <taxon>Brassicales</taxon>
        <taxon>Brassicaceae</taxon>
        <taxon>Brassiceae</taxon>
        <taxon>Brassica</taxon>
    </lineage>
</organism>
<dbReference type="Proteomes" id="UP000712600">
    <property type="component" value="Unassembled WGS sequence"/>
</dbReference>
<evidence type="ECO:0000313" key="2">
    <source>
        <dbReference type="Proteomes" id="UP000712600"/>
    </source>
</evidence>
<gene>
    <name evidence="1" type="ORF">F2Q69_00027778</name>
</gene>
<dbReference type="EMBL" id="QGKX02000088">
    <property type="protein sequence ID" value="KAF3588492.1"/>
    <property type="molecule type" value="Genomic_DNA"/>
</dbReference>
<evidence type="ECO:0000313" key="1">
    <source>
        <dbReference type="EMBL" id="KAF3588492.1"/>
    </source>
</evidence>
<accession>A0A8S9S8H2</accession>
<proteinExistence type="predicted"/>
<dbReference type="AlphaFoldDB" id="A0A8S9S8H2"/>
<comment type="caution">
    <text evidence="1">The sequence shown here is derived from an EMBL/GenBank/DDBJ whole genome shotgun (WGS) entry which is preliminary data.</text>
</comment>
<protein>
    <submittedName>
        <fullName evidence="1">Uncharacterized protein</fullName>
    </submittedName>
</protein>
<reference evidence="1" key="1">
    <citation type="submission" date="2019-12" db="EMBL/GenBank/DDBJ databases">
        <title>Genome sequencing and annotation of Brassica cretica.</title>
        <authorList>
            <person name="Studholme D.J."/>
            <person name="Sarris P."/>
        </authorList>
    </citation>
    <scope>NUCLEOTIDE SEQUENCE</scope>
    <source>
        <strain evidence="1">PFS-109/04</strain>
        <tissue evidence="1">Leaf</tissue>
    </source>
</reference>
<sequence length="85" mass="9600">MAELDRPRDQVGRWPSWTSPVQRMAELERPSDQLGHPTSWTSPVRMAELERSCCPRTVRKASSPKFDQTCSCLTSIGGAVRTLRL</sequence>